<accession>A0ABD5T3T5</accession>
<evidence type="ECO:0000313" key="6">
    <source>
        <dbReference type="Proteomes" id="UP001596274"/>
    </source>
</evidence>
<dbReference type="EMBL" id="JBHSWT010000024">
    <property type="protein sequence ID" value="MFC6770216.1"/>
    <property type="molecule type" value="Genomic_DNA"/>
</dbReference>
<sequence>DEVIGVSQAGPSVQAGPIGEWSPDDDRRTRLVFIGSEMDEVRIRGELDDLAAADADGETRVNEETRGNGETATVEETAAEAFPL</sequence>
<dbReference type="InterPro" id="IPR011629">
    <property type="entry name" value="CobW-like_C"/>
</dbReference>
<evidence type="ECO:0000256" key="1">
    <source>
        <dbReference type="ARBA" id="ARBA00022741"/>
    </source>
</evidence>
<reference evidence="5 6" key="1">
    <citation type="journal article" date="2019" name="Int. J. Syst. Evol. Microbiol.">
        <title>The Global Catalogue of Microorganisms (GCM) 10K type strain sequencing project: providing services to taxonomists for standard genome sequencing and annotation.</title>
        <authorList>
            <consortium name="The Broad Institute Genomics Platform"/>
            <consortium name="The Broad Institute Genome Sequencing Center for Infectious Disease"/>
            <person name="Wu L."/>
            <person name="Ma J."/>
        </authorList>
    </citation>
    <scope>NUCLEOTIDE SEQUENCE [LARGE SCALE GENOMIC DNA]</scope>
    <source>
        <strain evidence="5 6">PJ61</strain>
    </source>
</reference>
<evidence type="ECO:0000256" key="2">
    <source>
        <dbReference type="ARBA" id="ARBA00023186"/>
    </source>
</evidence>
<feature type="region of interest" description="Disordered" evidence="3">
    <location>
        <begin position="1"/>
        <end position="25"/>
    </location>
</feature>
<dbReference type="SUPFAM" id="SSF90002">
    <property type="entry name" value="Hypothetical protein YjiA, C-terminal domain"/>
    <property type="match status" value="1"/>
</dbReference>
<keyword evidence="1" id="KW-0547">Nucleotide-binding</keyword>
<evidence type="ECO:0000259" key="4">
    <source>
        <dbReference type="Pfam" id="PF07683"/>
    </source>
</evidence>
<dbReference type="Pfam" id="PF07683">
    <property type="entry name" value="CobW_C"/>
    <property type="match status" value="1"/>
</dbReference>
<comment type="caution">
    <text evidence="5">The sequence shown here is derived from an EMBL/GenBank/DDBJ whole genome shotgun (WGS) entry which is preliminary data.</text>
</comment>
<organism evidence="5 6">
    <name type="scientific">Halorubrum pallidum</name>
    <dbReference type="NCBI Taxonomy" id="1526114"/>
    <lineage>
        <taxon>Archaea</taxon>
        <taxon>Methanobacteriati</taxon>
        <taxon>Methanobacteriota</taxon>
        <taxon>Stenosarchaea group</taxon>
        <taxon>Halobacteria</taxon>
        <taxon>Halobacteriales</taxon>
        <taxon>Haloferacaceae</taxon>
        <taxon>Halorubrum</taxon>
    </lineage>
</organism>
<dbReference type="AlphaFoldDB" id="A0ABD5T3T5"/>
<evidence type="ECO:0000256" key="3">
    <source>
        <dbReference type="SAM" id="MobiDB-lite"/>
    </source>
</evidence>
<gene>
    <name evidence="5" type="ORF">ACFQDD_01525</name>
</gene>
<feature type="region of interest" description="Disordered" evidence="3">
    <location>
        <begin position="55"/>
        <end position="84"/>
    </location>
</feature>
<keyword evidence="2" id="KW-0143">Chaperone</keyword>
<keyword evidence="6" id="KW-1185">Reference proteome</keyword>
<name>A0ABD5T3T5_9EURY</name>
<feature type="compositionally biased region" description="Low complexity" evidence="3">
    <location>
        <begin position="70"/>
        <end position="84"/>
    </location>
</feature>
<dbReference type="Proteomes" id="UP001596274">
    <property type="component" value="Unassembled WGS sequence"/>
</dbReference>
<dbReference type="GO" id="GO:0000166">
    <property type="term" value="F:nucleotide binding"/>
    <property type="evidence" value="ECO:0007669"/>
    <property type="project" value="UniProtKB-KW"/>
</dbReference>
<dbReference type="Gene3D" id="3.30.1220.10">
    <property type="entry name" value="CobW-like, C-terminal domain"/>
    <property type="match status" value="1"/>
</dbReference>
<evidence type="ECO:0000313" key="5">
    <source>
        <dbReference type="EMBL" id="MFC6770216.1"/>
    </source>
</evidence>
<dbReference type="InterPro" id="IPR036627">
    <property type="entry name" value="CobW-likC_sf"/>
</dbReference>
<feature type="compositionally biased region" description="Basic and acidic residues" evidence="3">
    <location>
        <begin position="57"/>
        <end position="67"/>
    </location>
</feature>
<proteinExistence type="predicted"/>
<feature type="non-terminal residue" evidence="5">
    <location>
        <position position="1"/>
    </location>
</feature>
<protein>
    <submittedName>
        <fullName evidence="5">GTP-binding protein</fullName>
    </submittedName>
</protein>
<feature type="domain" description="CobW C-terminal" evidence="4">
    <location>
        <begin position="3"/>
        <end position="50"/>
    </location>
</feature>